<organism evidence="4">
    <name type="scientific">Granulicella tundricola (strain ATCC BAA-1859 / DSM 23138 / MP5ACTX9)</name>
    <dbReference type="NCBI Taxonomy" id="1198114"/>
    <lineage>
        <taxon>Bacteria</taxon>
        <taxon>Pseudomonadati</taxon>
        <taxon>Acidobacteriota</taxon>
        <taxon>Terriglobia</taxon>
        <taxon>Terriglobales</taxon>
        <taxon>Acidobacteriaceae</taxon>
        <taxon>Granulicella</taxon>
    </lineage>
</organism>
<dbReference type="Gene3D" id="3.40.720.10">
    <property type="entry name" value="Alkaline Phosphatase, subunit A"/>
    <property type="match status" value="1"/>
</dbReference>
<dbReference type="SUPFAM" id="SSF53649">
    <property type="entry name" value="Alkaline phosphatase-like"/>
    <property type="match status" value="1"/>
</dbReference>
<dbReference type="InterPro" id="IPR002591">
    <property type="entry name" value="Phosphodiest/P_Trfase"/>
</dbReference>
<dbReference type="eggNOG" id="COG1524">
    <property type="taxonomic scope" value="Bacteria"/>
</dbReference>
<keyword evidence="2" id="KW-0732">Signal</keyword>
<protein>
    <submittedName>
        <fullName evidence="3">Sphingomyelin phosphodiesterase</fullName>
        <ecNumber evidence="3">3.1.4.12</ecNumber>
    </submittedName>
</protein>
<dbReference type="STRING" id="1198114.AciX9_0646"/>
<dbReference type="CDD" id="cd16018">
    <property type="entry name" value="Enpp"/>
    <property type="match status" value="1"/>
</dbReference>
<dbReference type="PANTHER" id="PTHR10151">
    <property type="entry name" value="ECTONUCLEOTIDE PYROPHOSPHATASE/PHOSPHODIESTERASE"/>
    <property type="match status" value="1"/>
</dbReference>
<accession>E8WZB5</accession>
<reference evidence="4" key="1">
    <citation type="submission" date="2011-01" db="EMBL/GenBank/DDBJ databases">
        <title>Complete sequence of chromosome of Acidobacterium sp. MP5ACTX9.</title>
        <authorList>
            <consortium name="US DOE Joint Genome Institute"/>
            <person name="Lucas S."/>
            <person name="Copeland A."/>
            <person name="Lapidus A."/>
            <person name="Cheng J.-F."/>
            <person name="Goodwin L."/>
            <person name="Pitluck S."/>
            <person name="Teshima H."/>
            <person name="Detter J.C."/>
            <person name="Han C."/>
            <person name="Tapia R."/>
            <person name="Land M."/>
            <person name="Hauser L."/>
            <person name="Kyrpides N."/>
            <person name="Ivanova N."/>
            <person name="Ovchinnikova G."/>
            <person name="Pagani I."/>
            <person name="Rawat S.R."/>
            <person name="Mannisto M."/>
            <person name="Haggblom M.M."/>
            <person name="Woyke T."/>
        </authorList>
    </citation>
    <scope>NUCLEOTIDE SEQUENCE [LARGE SCALE GENOMIC DNA]</scope>
    <source>
        <strain evidence="4">MP5ACTX9</strain>
    </source>
</reference>
<evidence type="ECO:0000313" key="4">
    <source>
        <dbReference type="Proteomes" id="UP000000343"/>
    </source>
</evidence>
<dbReference type="EC" id="3.1.4.12" evidence="3"/>
<name>E8WZB5_GRATM</name>
<dbReference type="PaxDb" id="1198114-AciX9_0646"/>
<dbReference type="PANTHER" id="PTHR10151:SF120">
    <property type="entry name" value="BIS(5'-ADENOSYL)-TRIPHOSPHATASE"/>
    <property type="match status" value="1"/>
</dbReference>
<dbReference type="EMBL" id="CP002480">
    <property type="protein sequence ID" value="ADW67717.1"/>
    <property type="molecule type" value="Genomic_DNA"/>
</dbReference>
<evidence type="ECO:0000256" key="2">
    <source>
        <dbReference type="SAM" id="SignalP"/>
    </source>
</evidence>
<feature type="chain" id="PRO_5003234193" evidence="2">
    <location>
        <begin position="46"/>
        <end position="450"/>
    </location>
</feature>
<feature type="region of interest" description="Disordered" evidence="1">
    <location>
        <begin position="48"/>
        <end position="70"/>
    </location>
</feature>
<sequence length="450" mass="49757">MPFPSPRIQTTPIIVYPETSMKTHKPLAPTLALLACLAAAAAVHAAPAQTPTPPAAPHSTVIDLPGTPNSRHAQKQHYVVLVSLDGFRYDYPTKWSTTHIAALARAGATAPEGMTPSYPSITFPNHITLVTGLLPEHHGIINNRFYDPTRKESYSYKEAKTNTDGTWYTGTPLWSLAEQQHMRAASFFWPGSEALIAGERPDDYVPFEDKFPDEARLDQIITWLRLPPAQRPHLITLYYSNTDHAGHDFGPNSPEVEAQVHHVDSLMGTLREKLDATGLPVDLIIVADHGMTTVEGTWITLDQFADLTNFKTDGWLLYPNSEADAAAAYASFRAHPDPRFTVYRRADVPAYLHYTDSPREGDPVIVPNGPYVFRAHVNTSKLPTGDHGYDVTRMPEMKALFVANGPDIRPGTQLPTFPNVDIYDFISKLLNLKAAKNDGTLTPLKPALKK</sequence>
<dbReference type="Gene3D" id="3.30.1360.180">
    <property type="match status" value="1"/>
</dbReference>
<proteinExistence type="predicted"/>
<evidence type="ECO:0000256" key="1">
    <source>
        <dbReference type="SAM" id="MobiDB-lite"/>
    </source>
</evidence>
<dbReference type="AlphaFoldDB" id="E8WZB5"/>
<keyword evidence="3" id="KW-0378">Hydrolase</keyword>
<keyword evidence="4" id="KW-1185">Reference proteome</keyword>
<dbReference type="InterPro" id="IPR017850">
    <property type="entry name" value="Alkaline_phosphatase_core_sf"/>
</dbReference>
<dbReference type="Pfam" id="PF01663">
    <property type="entry name" value="Phosphodiest"/>
    <property type="match status" value="1"/>
</dbReference>
<dbReference type="Proteomes" id="UP000000343">
    <property type="component" value="Chromosome"/>
</dbReference>
<dbReference type="HOGENOM" id="CLU_017594_1_1_0"/>
<dbReference type="KEGG" id="acm:AciX9_0646"/>
<gene>
    <name evidence="3" type="ordered locus">AciX9_0646</name>
</gene>
<evidence type="ECO:0000313" key="3">
    <source>
        <dbReference type="EMBL" id="ADW67717.1"/>
    </source>
</evidence>
<feature type="signal peptide" evidence="2">
    <location>
        <begin position="1"/>
        <end position="45"/>
    </location>
</feature>
<dbReference type="GO" id="GO:0004767">
    <property type="term" value="F:sphingomyelin phosphodiesterase activity"/>
    <property type="evidence" value="ECO:0007669"/>
    <property type="project" value="UniProtKB-EC"/>
</dbReference>